<evidence type="ECO:0000313" key="6">
    <source>
        <dbReference type="EMBL" id="TCQ05242.1"/>
    </source>
</evidence>
<feature type="domain" description="Cobalamin biosynthesis precorrin-8X methylmutase CobH/CbiC" evidence="5">
    <location>
        <begin position="11"/>
        <end position="204"/>
    </location>
</feature>
<organism evidence="6 7">
    <name type="scientific">Serpentinicella alkaliphila</name>
    <dbReference type="NCBI Taxonomy" id="1734049"/>
    <lineage>
        <taxon>Bacteria</taxon>
        <taxon>Bacillati</taxon>
        <taxon>Bacillota</taxon>
        <taxon>Clostridia</taxon>
        <taxon>Peptostreptococcales</taxon>
        <taxon>Natronincolaceae</taxon>
        <taxon>Serpentinicella</taxon>
    </lineage>
</organism>
<dbReference type="GO" id="GO:0016993">
    <property type="term" value="F:precorrin-8X methylmutase activity"/>
    <property type="evidence" value="ECO:0007669"/>
    <property type="project" value="InterPro"/>
</dbReference>
<comment type="caution">
    <text evidence="6">The sequence shown here is derived from an EMBL/GenBank/DDBJ whole genome shotgun (WGS) entry which is preliminary data.</text>
</comment>
<evidence type="ECO:0000256" key="4">
    <source>
        <dbReference type="ARBA" id="ARBA00023235"/>
    </source>
</evidence>
<evidence type="ECO:0000256" key="2">
    <source>
        <dbReference type="ARBA" id="ARBA00009774"/>
    </source>
</evidence>
<keyword evidence="3" id="KW-0169">Cobalamin biosynthesis</keyword>
<dbReference type="InterPro" id="IPR003722">
    <property type="entry name" value="Cbl_synth_CobH/CbiC"/>
</dbReference>
<name>A0A4R2TR82_9FIRM</name>
<dbReference type="PANTHER" id="PTHR43588">
    <property type="entry name" value="COBALT-PRECORRIN-8 METHYLMUTASE"/>
    <property type="match status" value="1"/>
</dbReference>
<keyword evidence="7" id="KW-1185">Reference proteome</keyword>
<accession>A0A4R2TR82</accession>
<keyword evidence="4" id="KW-0413">Isomerase</keyword>
<evidence type="ECO:0000313" key="7">
    <source>
        <dbReference type="Proteomes" id="UP000295504"/>
    </source>
</evidence>
<dbReference type="UniPathway" id="UPA00148"/>
<evidence type="ECO:0000259" key="5">
    <source>
        <dbReference type="Pfam" id="PF02570"/>
    </source>
</evidence>
<dbReference type="AlphaFoldDB" id="A0A4R2TR82"/>
<dbReference type="Proteomes" id="UP000295504">
    <property type="component" value="Unassembled WGS sequence"/>
</dbReference>
<dbReference type="OrthoDB" id="9780708at2"/>
<comment type="pathway">
    <text evidence="1">Cofactor biosynthesis; adenosylcobalamin biosynthesis.</text>
</comment>
<dbReference type="GO" id="GO:0009236">
    <property type="term" value="P:cobalamin biosynthetic process"/>
    <property type="evidence" value="ECO:0007669"/>
    <property type="project" value="UniProtKB-UniPathway"/>
</dbReference>
<proteinExistence type="inferred from homology"/>
<gene>
    <name evidence="6" type="ORF">EDD79_100557</name>
</gene>
<evidence type="ECO:0000256" key="3">
    <source>
        <dbReference type="ARBA" id="ARBA00022573"/>
    </source>
</evidence>
<dbReference type="InterPro" id="IPR036588">
    <property type="entry name" value="CobH/CbiC_sf"/>
</dbReference>
<protein>
    <submittedName>
        <fullName evidence="6">Precorrin-8X methylmutase</fullName>
    </submittedName>
</protein>
<comment type="similarity">
    <text evidence="2">Belongs to the CobH/CbiC family.</text>
</comment>
<dbReference type="Pfam" id="PF02570">
    <property type="entry name" value="CbiC"/>
    <property type="match status" value="1"/>
</dbReference>
<reference evidence="6 7" key="1">
    <citation type="submission" date="2019-03" db="EMBL/GenBank/DDBJ databases">
        <title>Genomic Encyclopedia of Type Strains, Phase IV (KMG-IV): sequencing the most valuable type-strain genomes for metagenomic binning, comparative biology and taxonomic classification.</title>
        <authorList>
            <person name="Goeker M."/>
        </authorList>
    </citation>
    <scope>NUCLEOTIDE SEQUENCE [LARGE SCALE GENOMIC DNA]</scope>
    <source>
        <strain evidence="6 7">DSM 100013</strain>
    </source>
</reference>
<evidence type="ECO:0000256" key="1">
    <source>
        <dbReference type="ARBA" id="ARBA00004953"/>
    </source>
</evidence>
<dbReference type="Gene3D" id="3.40.50.10230">
    <property type="entry name" value="Cobalamin biosynthesis CobH/CbiC, precorrin-8X methylmutase"/>
    <property type="match status" value="1"/>
</dbReference>
<dbReference type="EMBL" id="SLYC01000005">
    <property type="protein sequence ID" value="TCQ05242.1"/>
    <property type="molecule type" value="Genomic_DNA"/>
</dbReference>
<dbReference type="RefSeq" id="WP_132847709.1">
    <property type="nucleotide sequence ID" value="NZ_CP058648.1"/>
</dbReference>
<dbReference type="SUPFAM" id="SSF63965">
    <property type="entry name" value="Precorrin-8X methylmutase CbiC/CobH"/>
    <property type="match status" value="1"/>
</dbReference>
<dbReference type="PANTHER" id="PTHR43588:SF1">
    <property type="entry name" value="COBALT-PRECORRIN-8 METHYLMUTASE"/>
    <property type="match status" value="1"/>
</dbReference>
<sequence>MFEYIKNPNLIEEKSFDIISELLGDKNVIGLSGDIIKRVIHTTADFEYVHLLEFKLGVEQLLLKAFKEGCTIVSDTNMIKAGISKKLSNELGIKIECYVDSKEAYDVSKTEGITRSMAAVDIAGKLNENIVFIIGNAPTALYRIMELYKNNRIKPIAVVGVPVGFVGAAESKDELWNTEIPCIITRGRKGGSTIGVAIVNAILREANKSLG</sequence>